<dbReference type="OrthoDB" id="441713at2759"/>
<comment type="caution">
    <text evidence="2">The sequence shown here is derived from an EMBL/GenBank/DDBJ whole genome shotgun (WGS) entry which is preliminary data.</text>
</comment>
<sequence>MLGQSSLGVFGETWKNCWSESQVAARCGKCKKPNDERMYFNRIAATKGEKDDFAIARFGKEAERCLKMLDDQLQQSGGPYLLGKNVSIVDVSCFPYAASAYWACIDISDMPQLQAWQKLLHERPSFKTGLSIRFARPAFFGPPWASEEEI</sequence>
<reference evidence="2" key="1">
    <citation type="submission" date="2022-10" db="EMBL/GenBank/DDBJ databases">
        <authorList>
            <person name="Chen Y."/>
            <person name="Dougan E. K."/>
            <person name="Chan C."/>
            <person name="Rhodes N."/>
            <person name="Thang M."/>
        </authorList>
    </citation>
    <scope>NUCLEOTIDE SEQUENCE</scope>
</reference>
<dbReference type="Proteomes" id="UP001152797">
    <property type="component" value="Unassembled WGS sequence"/>
</dbReference>
<gene>
    <name evidence="2" type="ORF">C1SCF055_LOCUS13100</name>
</gene>
<accession>A0A9P1C5Y5</accession>
<evidence type="ECO:0000313" key="5">
    <source>
        <dbReference type="Proteomes" id="UP001152797"/>
    </source>
</evidence>
<protein>
    <submittedName>
        <fullName evidence="4">Glutathione S-transferase</fullName>
    </submittedName>
</protein>
<dbReference type="Pfam" id="PF14497">
    <property type="entry name" value="GST_C_3"/>
    <property type="match status" value="1"/>
</dbReference>
<dbReference type="InterPro" id="IPR004046">
    <property type="entry name" value="GST_C"/>
</dbReference>
<dbReference type="SUPFAM" id="SSF47616">
    <property type="entry name" value="GST C-terminal domain-like"/>
    <property type="match status" value="1"/>
</dbReference>
<proteinExistence type="predicted"/>
<evidence type="ECO:0000259" key="1">
    <source>
        <dbReference type="PROSITE" id="PS50405"/>
    </source>
</evidence>
<keyword evidence="5" id="KW-1185">Reference proteome</keyword>
<evidence type="ECO:0000313" key="3">
    <source>
        <dbReference type="EMBL" id="CAL1139054.1"/>
    </source>
</evidence>
<dbReference type="EMBL" id="CAMXCT010001008">
    <property type="protein sequence ID" value="CAI3985679.1"/>
    <property type="molecule type" value="Genomic_DNA"/>
</dbReference>
<organism evidence="2">
    <name type="scientific">Cladocopium goreaui</name>
    <dbReference type="NCBI Taxonomy" id="2562237"/>
    <lineage>
        <taxon>Eukaryota</taxon>
        <taxon>Sar</taxon>
        <taxon>Alveolata</taxon>
        <taxon>Dinophyceae</taxon>
        <taxon>Suessiales</taxon>
        <taxon>Symbiodiniaceae</taxon>
        <taxon>Cladocopium</taxon>
    </lineage>
</organism>
<dbReference type="Gene3D" id="1.20.1050.10">
    <property type="match status" value="1"/>
</dbReference>
<dbReference type="EMBL" id="CAMXCT020001008">
    <property type="protein sequence ID" value="CAL1139054.1"/>
    <property type="molecule type" value="Genomic_DNA"/>
</dbReference>
<dbReference type="PROSITE" id="PS50405">
    <property type="entry name" value="GST_CTER"/>
    <property type="match status" value="1"/>
</dbReference>
<reference evidence="3" key="2">
    <citation type="submission" date="2024-04" db="EMBL/GenBank/DDBJ databases">
        <authorList>
            <person name="Chen Y."/>
            <person name="Shah S."/>
            <person name="Dougan E. K."/>
            <person name="Thang M."/>
            <person name="Chan C."/>
        </authorList>
    </citation>
    <scope>NUCLEOTIDE SEQUENCE [LARGE SCALE GENOMIC DNA]</scope>
</reference>
<name>A0A9P1C5Y5_9DINO</name>
<feature type="domain" description="GST C-terminal" evidence="1">
    <location>
        <begin position="16"/>
        <end position="139"/>
    </location>
</feature>
<dbReference type="InterPro" id="IPR010987">
    <property type="entry name" value="Glutathione-S-Trfase_C-like"/>
</dbReference>
<evidence type="ECO:0000313" key="4">
    <source>
        <dbReference type="EMBL" id="CAL4772991.1"/>
    </source>
</evidence>
<dbReference type="EMBL" id="CAMXCT030001008">
    <property type="protein sequence ID" value="CAL4772991.1"/>
    <property type="molecule type" value="Genomic_DNA"/>
</dbReference>
<evidence type="ECO:0000313" key="2">
    <source>
        <dbReference type="EMBL" id="CAI3985679.1"/>
    </source>
</evidence>
<dbReference type="AlphaFoldDB" id="A0A9P1C5Y5"/>
<dbReference type="PANTHER" id="PTHR44051">
    <property type="entry name" value="GLUTATHIONE S-TRANSFERASE-RELATED"/>
    <property type="match status" value="1"/>
</dbReference>
<dbReference type="InterPro" id="IPR036282">
    <property type="entry name" value="Glutathione-S-Trfase_C_sf"/>
</dbReference>
<dbReference type="PANTHER" id="PTHR44051:SF8">
    <property type="entry name" value="GLUTATHIONE S-TRANSFERASE GSTA"/>
    <property type="match status" value="1"/>
</dbReference>